<dbReference type="InParanoid" id="F0VBB4"/>
<protein>
    <submittedName>
        <fullName evidence="3">Uncharacterized protein</fullName>
    </submittedName>
</protein>
<dbReference type="OrthoDB" id="332768at2759"/>
<feature type="compositionally biased region" description="Basic and acidic residues" evidence="2">
    <location>
        <begin position="629"/>
        <end position="640"/>
    </location>
</feature>
<reference evidence="5" key="3">
    <citation type="journal article" date="2012" name="PLoS Pathog.">
        <title>Comparative genomics of the apicomplexan parasites Toxoplasma gondii and Neospora caninum: Coccidia differing in host range and transmission strategy.</title>
        <authorList>
            <person name="Reid A.J."/>
            <person name="Vermont S.J."/>
            <person name="Cotton J.A."/>
            <person name="Harris D."/>
            <person name="Hill-Cawthorne G.A."/>
            <person name="Konen-Waisman S."/>
            <person name="Latham S.M."/>
            <person name="Mourier T."/>
            <person name="Norton R."/>
            <person name="Quail M.A."/>
            <person name="Sanders M."/>
            <person name="Shanmugam D."/>
            <person name="Sohal A."/>
            <person name="Wasmuth J.D."/>
            <person name="Brunk B."/>
            <person name="Grigg M.E."/>
            <person name="Howard J.C."/>
            <person name="Parkinson J."/>
            <person name="Roos D.S."/>
            <person name="Trees A.J."/>
            <person name="Berriman M."/>
            <person name="Pain A."/>
            <person name="Wastling J.M."/>
        </authorList>
    </citation>
    <scope>NUCLEOTIDE SEQUENCE [LARGE SCALE GENOMIC DNA]</scope>
    <source>
        <strain evidence="5">Liverpool</strain>
    </source>
</reference>
<feature type="compositionally biased region" description="Basic and acidic residues" evidence="2">
    <location>
        <begin position="1735"/>
        <end position="1757"/>
    </location>
</feature>
<accession>F0VBB4</accession>
<feature type="compositionally biased region" description="Basic and acidic residues" evidence="2">
    <location>
        <begin position="23"/>
        <end position="45"/>
    </location>
</feature>
<feature type="compositionally biased region" description="Basic and acidic residues" evidence="2">
    <location>
        <begin position="539"/>
        <end position="576"/>
    </location>
</feature>
<organism evidence="3 5">
    <name type="scientific">Neospora caninum (strain Liverpool)</name>
    <dbReference type="NCBI Taxonomy" id="572307"/>
    <lineage>
        <taxon>Eukaryota</taxon>
        <taxon>Sar</taxon>
        <taxon>Alveolata</taxon>
        <taxon>Apicomplexa</taxon>
        <taxon>Conoidasida</taxon>
        <taxon>Coccidia</taxon>
        <taxon>Eucoccidiorida</taxon>
        <taxon>Eimeriorina</taxon>
        <taxon>Sarcocystidae</taxon>
        <taxon>Neospora</taxon>
    </lineage>
</organism>
<feature type="compositionally biased region" description="Basic and acidic residues" evidence="2">
    <location>
        <begin position="2012"/>
        <end position="2030"/>
    </location>
</feature>
<feature type="compositionally biased region" description="Basic and acidic residues" evidence="2">
    <location>
        <begin position="1095"/>
        <end position="1127"/>
    </location>
</feature>
<feature type="compositionally biased region" description="Basic residues" evidence="2">
    <location>
        <begin position="75"/>
        <end position="85"/>
    </location>
</feature>
<feature type="region of interest" description="Disordered" evidence="2">
    <location>
        <begin position="1"/>
        <end position="263"/>
    </location>
</feature>
<feature type="compositionally biased region" description="Basic and acidic residues" evidence="2">
    <location>
        <begin position="54"/>
        <end position="68"/>
    </location>
</feature>
<dbReference type="EMBL" id="FR823385">
    <property type="protein sequence ID" value="CBZ50898.1"/>
    <property type="molecule type" value="Genomic_DNA"/>
</dbReference>
<dbReference type="OMA" id="HQDVLLC"/>
<feature type="region of interest" description="Disordered" evidence="2">
    <location>
        <begin position="1319"/>
        <end position="1352"/>
    </location>
</feature>
<evidence type="ECO:0000313" key="4">
    <source>
        <dbReference type="EMBL" id="CEL68200.1"/>
    </source>
</evidence>
<feature type="compositionally biased region" description="Basic residues" evidence="2">
    <location>
        <begin position="104"/>
        <end position="118"/>
    </location>
</feature>
<feature type="compositionally biased region" description="Basic and acidic residues" evidence="2">
    <location>
        <begin position="807"/>
        <end position="844"/>
    </location>
</feature>
<feature type="compositionally biased region" description="Basic and acidic residues" evidence="2">
    <location>
        <begin position="220"/>
        <end position="229"/>
    </location>
</feature>
<feature type="compositionally biased region" description="Basic and acidic residues" evidence="2">
    <location>
        <begin position="353"/>
        <end position="363"/>
    </location>
</feature>
<reference evidence="3" key="1">
    <citation type="submission" date="2011-02" db="EMBL/GenBank/DDBJ databases">
        <authorList>
            <person name="Aslett M."/>
        </authorList>
    </citation>
    <scope>NUCLEOTIDE SEQUENCE</scope>
    <source>
        <strain evidence="3">Liverpool</strain>
    </source>
</reference>
<dbReference type="eggNOG" id="ENOG502QYPY">
    <property type="taxonomic scope" value="Eukaryota"/>
</dbReference>
<feature type="compositionally biased region" description="Basic and acidic residues" evidence="2">
    <location>
        <begin position="92"/>
        <end position="103"/>
    </location>
</feature>
<feature type="compositionally biased region" description="Basic and acidic residues" evidence="2">
    <location>
        <begin position="1663"/>
        <end position="1674"/>
    </location>
</feature>
<feature type="compositionally biased region" description="Basic and acidic residues" evidence="2">
    <location>
        <begin position="1902"/>
        <end position="1914"/>
    </location>
</feature>
<feature type="region of interest" description="Disordered" evidence="2">
    <location>
        <begin position="1786"/>
        <end position="1932"/>
    </location>
</feature>
<feature type="compositionally biased region" description="Low complexity" evidence="2">
    <location>
        <begin position="209"/>
        <end position="218"/>
    </location>
</feature>
<feature type="compositionally biased region" description="Low complexity" evidence="2">
    <location>
        <begin position="1008"/>
        <end position="1022"/>
    </location>
</feature>
<feature type="compositionally biased region" description="Basic and acidic residues" evidence="2">
    <location>
        <begin position="1065"/>
        <end position="1082"/>
    </location>
</feature>
<proteinExistence type="predicted"/>
<feature type="compositionally biased region" description="Basic and acidic residues" evidence="2">
    <location>
        <begin position="148"/>
        <end position="197"/>
    </location>
</feature>
<evidence type="ECO:0000313" key="3">
    <source>
        <dbReference type="EMBL" id="CBZ50898.1"/>
    </source>
</evidence>
<feature type="compositionally biased region" description="Polar residues" evidence="2">
    <location>
        <begin position="1883"/>
        <end position="1896"/>
    </location>
</feature>
<reference evidence="4" key="4">
    <citation type="journal article" date="2015" name="PLoS ONE">
        <title>Comprehensive Evaluation of Toxoplasma gondii VEG and Neospora caninum LIV Genomes with Tachyzoite Stage Transcriptome and Proteome Defines Novel Transcript Features.</title>
        <authorList>
            <person name="Ramaprasad A."/>
            <person name="Mourier T."/>
            <person name="Naeem R."/>
            <person name="Malas T.B."/>
            <person name="Moussa E."/>
            <person name="Panigrahi A."/>
            <person name="Vermont S.J."/>
            <person name="Otto T.D."/>
            <person name="Wastling J."/>
            <person name="Pain A."/>
        </authorList>
    </citation>
    <scope>NUCLEOTIDE SEQUENCE</scope>
    <source>
        <strain evidence="4">Liverpool</strain>
    </source>
</reference>
<keyword evidence="5" id="KW-1185">Reference proteome</keyword>
<dbReference type="Proteomes" id="UP000007494">
    <property type="component" value="Chromosome IX"/>
</dbReference>
<keyword evidence="1" id="KW-0175">Coiled coil</keyword>
<feature type="compositionally biased region" description="Basic residues" evidence="2">
    <location>
        <begin position="138"/>
        <end position="147"/>
    </location>
</feature>
<feature type="compositionally biased region" description="Low complexity" evidence="2">
    <location>
        <begin position="314"/>
        <end position="323"/>
    </location>
</feature>
<dbReference type="EMBL" id="LN714484">
    <property type="protein sequence ID" value="CEL68200.1"/>
    <property type="molecule type" value="Genomic_DNA"/>
</dbReference>
<dbReference type="VEuPathDB" id="ToxoDB:NCLIV_039730"/>
<sequence length="2106" mass="230781">MASFPTPTPVLLAVEKKRLLRQQQRERERQRREETARKSRPEASRHSGSAEAVSRSDRASSLDRDHARSFSASASRKKSAGKYRKATGASSLDEREDRDDRSKTKAPHLSRSLTHARRSLPSGGEEEEEKRDSEGERARKKLPRKRSRVDVEREAREDARDEQVLFSRRRERERHKDERDDRGKEARLLRRVDEGNRRTKKGAFRTDASPSSSLAGSSQEDDRKQDRTGRRTRSLRGNRDPPRLVKGHSSPILISEATRASPRLVRLTAAVPSDESPASLPSGAPVVLVAASPSRRAMPLYPVAHAYKRGVSESAALSSVLSSRRSKKRSRVRPSSLPSLANETSDADSSAVETRHLRVKRDASSASFSPLRASHRRAASAPLHAHRRLREQRAWRGRTGGDRRERRRGSASEEEEEGLERSRGRARRERRKAELSEESASGGDRDSAPRLHATGQRSGKRRTVKEEAESFRNLTTTETRGRAFGSDAEGDGATPHPSSLRDSRQTDTARRLARSTARHSVESREAFSVQRGDGTLFASDEKNGKPSKGERKNPSDRSERGVCASGRDEERGREETDASLQGLPSLGSPRLHPLSSSCDKRRADASVYPSPPGAQERQSRSTPGGRLCSSRDFEAGERPETSGQSPVARTASGASTASASLPEIRARRHSLGGVRKGSTGKREEVCRLQPFQASSPRRTSRRIVPADMRNNATEARVLVASPCASRPREREGGGDAWSRTQSSLSPSRLSALSFASAACMRDALRPGGRPGSGNLVGGESARSESRAGVRQADSLTLCTPWTPDSESVLRDHTRLEAGKTQEVPAAREREAQQEEARREEDERLRRELCAKAPADPSSFAVFWLQAQQAAEDRKERREVACKTETRAETSLAPACADGASRAFPSVTGCRESAQSFLARKDATGKMNAANSFASRTGAVDSSRHASTSRFLADRSRNQEGVAGMPASGGDPFSLAFPPEHGFGAKAATRSEDRPAPPFALAVVGSTGGSTTARTESSASSLAGNFSRPTAISARSVAASLDFGGEAWPDFREEQGDGCGRRRGHKDTADADEVTRRRRRDEPAGVLESGANDGGGRAERPSGRRNGERHRETLDTGREERRMGDEENRRVSLFHGIEGDGQTQDPLPMLVTPTFPSSHLSPFSPVAFPCEPTPTFAPPFLPTFDAHGTSFSPPRCAFGAADHEAAATREAEKRRGELNLSSVLEAEAEREVALREATLREMERDVVEREAPPEENVEEVKREAEAGVDDFLACLAGPSPAGSSDASSAFPASFLETLPAAPPRDASLLLLCRNDRGNDGAVRSETEAATETDADFDATTHRPRSEERKAETHARDLPVMKKIFEPMLQAVEAATTKSTLQRIISVFPPTAQSSPAHQDVLLCFAERVTRAGLRDVRRRLERFAVYVHRKAAALLAARRAAEASRQAEESARLEEERQAAAYQRLWVSIHVVVARKARDLSLARSLLGPVGLDLGDPHFRENLQLHLATLPPQLQGDGKVPGGDSTCAAPANPDEKDKREEGEADGEGADLAEPRAPDVLREELLACDKEAQRIKEEEEQKAALLKRRRLRKLRVQLHEAINEGKQMLEALQFQRMQVLAVAQQLHRAVLPHVDEKKLLLQLQRRRSQRWATPERAPSRASELNAKRTDADREDAGVSSDSPPPPGRGPLLQSPRIHDLLPSLLDRLPSLPPSRRFSLASLLGERSVLGDDEGRDGEEPKEERPREGRGEGGRGEARGGRGGVGPESSAMAFEFLSEKVALGAVSSLEDGRAREDNADTFLNASSNGRPLRLSDLGDEKGDEDSRLTQKIPLNSASGCSAPQNVPGSADPLKNASASHGPAASPARGLPLDRGSLDCSYETGKSAFSHSDQLLSSSGMGLPSHSRETRERREREAGVLPSLNQESERKAGSVPRGTLFLHLREMGESAPSLQDGNLPLKRTAQASLARVQALRETVRRARAELIVHAEETPGGLSRLWETSKETFSELRIQRRQEAKQGAERETSREKRLGETSFSLPEVPRRRQRLREREEGTDNRCVGREAETGRLEKQRGERGGGYERIGLRPERHADEEETFSLRNLAAARRR</sequence>
<feature type="compositionally biased region" description="Basic and acidic residues" evidence="2">
    <location>
        <begin position="499"/>
        <end position="510"/>
    </location>
</feature>
<dbReference type="GeneID" id="13439884"/>
<feature type="region of interest" description="Disordered" evidence="2">
    <location>
        <begin position="2012"/>
        <end position="2106"/>
    </location>
</feature>
<feature type="region of interest" description="Disordered" evidence="2">
    <location>
        <begin position="1726"/>
        <end position="1768"/>
    </location>
</feature>
<feature type="compositionally biased region" description="Polar residues" evidence="2">
    <location>
        <begin position="1829"/>
        <end position="1844"/>
    </location>
</feature>
<feature type="compositionally biased region" description="Low complexity" evidence="2">
    <location>
        <begin position="650"/>
        <end position="660"/>
    </location>
</feature>
<evidence type="ECO:0000313" key="5">
    <source>
        <dbReference type="Proteomes" id="UP000007494"/>
    </source>
</evidence>
<feature type="coiled-coil region" evidence="1">
    <location>
        <begin position="1559"/>
        <end position="1587"/>
    </location>
</feature>
<feature type="region of interest" description="Disordered" evidence="2">
    <location>
        <begin position="313"/>
        <end position="748"/>
    </location>
</feature>
<reference evidence="3" key="2">
    <citation type="submission" date="2011-03" db="EMBL/GenBank/DDBJ databases">
        <title>Comparative genomics and transcriptomics of Neospora caninum and Toxoplasma gondii.</title>
        <authorList>
            <person name="Reid A.J."/>
            <person name="Sohal A."/>
            <person name="Harris D."/>
            <person name="Quail M."/>
            <person name="Sanders M."/>
            <person name="Berriman M."/>
            <person name="Wastling J.M."/>
            <person name="Pain A."/>
        </authorList>
    </citation>
    <scope>NUCLEOTIDE SEQUENCE</scope>
    <source>
        <strain evidence="3">Liverpool</strain>
    </source>
</reference>
<feature type="compositionally biased region" description="Basic residues" evidence="2">
    <location>
        <begin position="373"/>
        <end position="390"/>
    </location>
</feature>
<evidence type="ECO:0000256" key="2">
    <source>
        <dbReference type="SAM" id="MobiDB-lite"/>
    </source>
</evidence>
<feature type="region of interest" description="Disordered" evidence="2">
    <location>
        <begin position="1511"/>
        <end position="1554"/>
    </location>
</feature>
<feature type="region of interest" description="Disordered" evidence="2">
    <location>
        <begin position="933"/>
        <end position="1026"/>
    </location>
</feature>
<dbReference type="RefSeq" id="XP_003880931.1">
    <property type="nucleotide sequence ID" value="XM_003880882.1"/>
</dbReference>
<feature type="region of interest" description="Disordered" evidence="2">
    <location>
        <begin position="1643"/>
        <end position="1693"/>
    </location>
</feature>
<feature type="compositionally biased region" description="Basic and acidic residues" evidence="2">
    <location>
        <begin position="1813"/>
        <end position="1825"/>
    </location>
</feature>
<feature type="compositionally biased region" description="Basic and acidic residues" evidence="2">
    <location>
        <begin position="391"/>
        <end position="411"/>
    </location>
</feature>
<feature type="compositionally biased region" description="Polar residues" evidence="2">
    <location>
        <begin position="341"/>
        <end position="352"/>
    </location>
</feature>
<gene>
    <name evidence="4" type="ORF">BN1204_039730</name>
    <name evidence="3" type="ORF">NCLIV_039730</name>
</gene>
<evidence type="ECO:0000256" key="1">
    <source>
        <dbReference type="SAM" id="Coils"/>
    </source>
</evidence>
<feature type="compositionally biased region" description="Low complexity" evidence="2">
    <location>
        <begin position="1853"/>
        <end position="1864"/>
    </location>
</feature>
<feature type="coiled-coil region" evidence="1">
    <location>
        <begin position="1961"/>
        <end position="1988"/>
    </location>
</feature>
<name>F0VBB4_NEOCL</name>
<feature type="compositionally biased region" description="Basic and acidic residues" evidence="2">
    <location>
        <begin position="2047"/>
        <end position="2090"/>
    </location>
</feature>
<feature type="region of interest" description="Disordered" evidence="2">
    <location>
        <begin position="1045"/>
        <end position="1127"/>
    </location>
</feature>
<feature type="compositionally biased region" description="Polar residues" evidence="2">
    <location>
        <begin position="793"/>
        <end position="805"/>
    </location>
</feature>
<feature type="compositionally biased region" description="Basic and acidic residues" evidence="2">
    <location>
        <begin position="1337"/>
        <end position="1352"/>
    </location>
</feature>
<feature type="region of interest" description="Disordered" evidence="2">
    <location>
        <begin position="763"/>
        <end position="844"/>
    </location>
</feature>